<dbReference type="Proteomes" id="UP001164539">
    <property type="component" value="Chromosome 8"/>
</dbReference>
<comment type="caution">
    <text evidence="1">The sequence shown here is derived from an EMBL/GenBank/DDBJ whole genome shotgun (WGS) entry which is preliminary data.</text>
</comment>
<dbReference type="EMBL" id="CM051401">
    <property type="protein sequence ID" value="KAJ4713101.1"/>
    <property type="molecule type" value="Genomic_DNA"/>
</dbReference>
<evidence type="ECO:0000313" key="1">
    <source>
        <dbReference type="EMBL" id="KAJ4713101.1"/>
    </source>
</evidence>
<reference evidence="1 2" key="1">
    <citation type="journal article" date="2023" name="Science">
        <title>Complex scaffold remodeling in plant triterpene biosynthesis.</title>
        <authorList>
            <person name="De La Pena R."/>
            <person name="Hodgson H."/>
            <person name="Liu J.C."/>
            <person name="Stephenson M.J."/>
            <person name="Martin A.C."/>
            <person name="Owen C."/>
            <person name="Harkess A."/>
            <person name="Leebens-Mack J."/>
            <person name="Jimenez L.E."/>
            <person name="Osbourn A."/>
            <person name="Sattely E.S."/>
        </authorList>
    </citation>
    <scope>NUCLEOTIDE SEQUENCE [LARGE SCALE GENOMIC DNA]</scope>
    <source>
        <strain evidence="2">cv. JPN11</strain>
        <tissue evidence="1">Leaf</tissue>
    </source>
</reference>
<name>A0ACC1XPK9_MELAZ</name>
<evidence type="ECO:0000313" key="2">
    <source>
        <dbReference type="Proteomes" id="UP001164539"/>
    </source>
</evidence>
<accession>A0ACC1XPK9</accession>
<protein>
    <submittedName>
        <fullName evidence="1">Disease resistance protein</fullName>
    </submittedName>
</protein>
<sequence>MVEIIFTVVSKVAGCLAPSAEREINHLLKYKSNFENLQSELEKLKNKSTNIEHKVDEAKRKGEKIEEYVEEWLKCVSKIIDDDIAGKFNEHEEIATTRRCFIGLCPDLLMRYQLSKEAVRQHEDIVKLLEKAKSFDTISYRFIPKDPRLSNKDYVPFQSQISTLKNILSALSNPNFNMIGIYGMGGVGKTTLAKEVAKHAEENKLFDPVVFVEVSQRPNVKKIQDEIAARIDLRLSDSPDSERAGRLYERLKDEKKILIILDNIWESLDLTAIGIPVGDDHKGCKILLTARRVDVLERKMDSQRTFDVHILDDEGAWSLFKRMTGDYIEVAEFKSTAKDVAKECAGLPLSIVTVGRALRTKRLFEWKDALRKLRRPTSKNFKDIQEKAYSAIQLSYNLLETEELKKTFLLVGYTYITLVDDLLMYGVGLGLFEDINKMEEAQDRVRTLVHKLKDSCMLLEDKANVEDFVMHDVVRDVAISIASEDQRILTTRNQEVNQWEWPNENTPKSYSSIVLIDAEIHELPEVLECPQLKLFSIRARDSSLKISGNFFKMVLELRVLDLTYMDLSSLPSSLSLLKDLRTLCLYCCKLDNIAVIGALERLEILFIQRSDIKQLPVEVRQLTRLRSLELRDCSELKVIPPNVISQLSNLEELRTGSFAEWEVEGNTERRNASLHE</sequence>
<proteinExistence type="predicted"/>
<organism evidence="1 2">
    <name type="scientific">Melia azedarach</name>
    <name type="common">Chinaberry tree</name>
    <dbReference type="NCBI Taxonomy" id="155640"/>
    <lineage>
        <taxon>Eukaryota</taxon>
        <taxon>Viridiplantae</taxon>
        <taxon>Streptophyta</taxon>
        <taxon>Embryophyta</taxon>
        <taxon>Tracheophyta</taxon>
        <taxon>Spermatophyta</taxon>
        <taxon>Magnoliopsida</taxon>
        <taxon>eudicotyledons</taxon>
        <taxon>Gunneridae</taxon>
        <taxon>Pentapetalae</taxon>
        <taxon>rosids</taxon>
        <taxon>malvids</taxon>
        <taxon>Sapindales</taxon>
        <taxon>Meliaceae</taxon>
        <taxon>Melia</taxon>
    </lineage>
</organism>
<gene>
    <name evidence="1" type="ORF">OWV82_015245</name>
</gene>
<keyword evidence="2" id="KW-1185">Reference proteome</keyword>